<feature type="compositionally biased region" description="Basic and acidic residues" evidence="1">
    <location>
        <begin position="23"/>
        <end position="65"/>
    </location>
</feature>
<evidence type="ECO:0000313" key="3">
    <source>
        <dbReference type="Proteomes" id="UP000479710"/>
    </source>
</evidence>
<dbReference type="AlphaFoldDB" id="A0A6G1C696"/>
<evidence type="ECO:0000256" key="1">
    <source>
        <dbReference type="SAM" id="MobiDB-lite"/>
    </source>
</evidence>
<dbReference type="EMBL" id="SPHZ02000010">
    <property type="protein sequence ID" value="KAF0895696.1"/>
    <property type="molecule type" value="Genomic_DNA"/>
</dbReference>
<reference evidence="2 3" key="1">
    <citation type="submission" date="2019-11" db="EMBL/GenBank/DDBJ databases">
        <title>Whole genome sequence of Oryza granulata.</title>
        <authorList>
            <person name="Li W."/>
        </authorList>
    </citation>
    <scope>NUCLEOTIDE SEQUENCE [LARGE SCALE GENOMIC DNA]</scope>
    <source>
        <strain evidence="3">cv. Menghai</strain>
        <tissue evidence="2">Leaf</tissue>
    </source>
</reference>
<organism evidence="2 3">
    <name type="scientific">Oryza meyeriana var. granulata</name>
    <dbReference type="NCBI Taxonomy" id="110450"/>
    <lineage>
        <taxon>Eukaryota</taxon>
        <taxon>Viridiplantae</taxon>
        <taxon>Streptophyta</taxon>
        <taxon>Embryophyta</taxon>
        <taxon>Tracheophyta</taxon>
        <taxon>Spermatophyta</taxon>
        <taxon>Magnoliopsida</taxon>
        <taxon>Liliopsida</taxon>
        <taxon>Poales</taxon>
        <taxon>Poaceae</taxon>
        <taxon>BOP clade</taxon>
        <taxon>Oryzoideae</taxon>
        <taxon>Oryzeae</taxon>
        <taxon>Oryzinae</taxon>
        <taxon>Oryza</taxon>
        <taxon>Oryza meyeriana</taxon>
    </lineage>
</organism>
<feature type="region of interest" description="Disordered" evidence="1">
    <location>
        <begin position="1"/>
        <end position="73"/>
    </location>
</feature>
<comment type="caution">
    <text evidence="2">The sequence shown here is derived from an EMBL/GenBank/DDBJ whole genome shotgun (WGS) entry which is preliminary data.</text>
</comment>
<keyword evidence="3" id="KW-1185">Reference proteome</keyword>
<name>A0A6G1C696_9ORYZ</name>
<gene>
    <name evidence="2" type="ORF">E2562_014315</name>
</gene>
<dbReference type="Proteomes" id="UP000479710">
    <property type="component" value="Unassembled WGS sequence"/>
</dbReference>
<proteinExistence type="predicted"/>
<evidence type="ECO:0000313" key="2">
    <source>
        <dbReference type="EMBL" id="KAF0895696.1"/>
    </source>
</evidence>
<sequence>MTQGYRSGEDGDGDTQEKGGAWLRERESSRGRCRARKADDGERREEEKRALSGEARAKPGADPHQFKGIQMYT</sequence>
<protein>
    <submittedName>
        <fullName evidence="2">Uncharacterized protein</fullName>
    </submittedName>
</protein>
<accession>A0A6G1C696</accession>